<dbReference type="AlphaFoldDB" id="A0A0A9BGQ3"/>
<organism evidence="1">
    <name type="scientific">Arundo donax</name>
    <name type="common">Giant reed</name>
    <name type="synonym">Donax arundinaceus</name>
    <dbReference type="NCBI Taxonomy" id="35708"/>
    <lineage>
        <taxon>Eukaryota</taxon>
        <taxon>Viridiplantae</taxon>
        <taxon>Streptophyta</taxon>
        <taxon>Embryophyta</taxon>
        <taxon>Tracheophyta</taxon>
        <taxon>Spermatophyta</taxon>
        <taxon>Magnoliopsida</taxon>
        <taxon>Liliopsida</taxon>
        <taxon>Poales</taxon>
        <taxon>Poaceae</taxon>
        <taxon>PACMAD clade</taxon>
        <taxon>Arundinoideae</taxon>
        <taxon>Arundineae</taxon>
        <taxon>Arundo</taxon>
    </lineage>
</organism>
<sequence length="49" mass="5410">MLTMASGRPPHLFKIFSITSSSSLGQSLVLPNVLLRNKFLESVNSRGFM</sequence>
<reference evidence="1" key="2">
    <citation type="journal article" date="2015" name="Data Brief">
        <title>Shoot transcriptome of the giant reed, Arundo donax.</title>
        <authorList>
            <person name="Barrero R.A."/>
            <person name="Guerrero F.D."/>
            <person name="Moolhuijzen P."/>
            <person name="Goolsby J.A."/>
            <person name="Tidwell J."/>
            <person name="Bellgard S.E."/>
            <person name="Bellgard M.I."/>
        </authorList>
    </citation>
    <scope>NUCLEOTIDE SEQUENCE</scope>
    <source>
        <tissue evidence="1">Shoot tissue taken approximately 20 cm above the soil surface</tissue>
    </source>
</reference>
<proteinExistence type="predicted"/>
<dbReference type="EMBL" id="GBRH01237475">
    <property type="protein sequence ID" value="JAD60420.1"/>
    <property type="molecule type" value="Transcribed_RNA"/>
</dbReference>
<name>A0A0A9BGQ3_ARUDO</name>
<reference evidence="1" key="1">
    <citation type="submission" date="2014-09" db="EMBL/GenBank/DDBJ databases">
        <authorList>
            <person name="Magalhaes I.L.F."/>
            <person name="Oliveira U."/>
            <person name="Santos F.R."/>
            <person name="Vidigal T.H.D.A."/>
            <person name="Brescovit A.D."/>
            <person name="Santos A.J."/>
        </authorList>
    </citation>
    <scope>NUCLEOTIDE SEQUENCE</scope>
    <source>
        <tissue evidence="1">Shoot tissue taken approximately 20 cm above the soil surface</tissue>
    </source>
</reference>
<accession>A0A0A9BGQ3</accession>
<protein>
    <submittedName>
        <fullName evidence="1">Uncharacterized protein</fullName>
    </submittedName>
</protein>
<evidence type="ECO:0000313" key="1">
    <source>
        <dbReference type="EMBL" id="JAD60420.1"/>
    </source>
</evidence>